<dbReference type="EnsemblMetazoa" id="Aqu2.1.15097_001">
    <property type="protein sequence ID" value="Aqu2.1.15097_001"/>
    <property type="gene ID" value="Aqu2.1.15097"/>
</dbReference>
<proteinExistence type="predicted"/>
<reference evidence="2" key="1">
    <citation type="submission" date="2017-05" db="UniProtKB">
        <authorList>
            <consortium name="EnsemblMetazoa"/>
        </authorList>
    </citation>
    <scope>IDENTIFICATION</scope>
</reference>
<feature type="compositionally biased region" description="Basic and acidic residues" evidence="1">
    <location>
        <begin position="55"/>
        <end position="66"/>
    </location>
</feature>
<name>A0A1X7TKG6_AMPQE</name>
<protein>
    <submittedName>
        <fullName evidence="2">Uncharacterized protein</fullName>
    </submittedName>
</protein>
<organism evidence="2">
    <name type="scientific">Amphimedon queenslandica</name>
    <name type="common">Sponge</name>
    <dbReference type="NCBI Taxonomy" id="400682"/>
    <lineage>
        <taxon>Eukaryota</taxon>
        <taxon>Metazoa</taxon>
        <taxon>Porifera</taxon>
        <taxon>Demospongiae</taxon>
        <taxon>Heteroscleromorpha</taxon>
        <taxon>Haplosclerida</taxon>
        <taxon>Niphatidae</taxon>
        <taxon>Amphimedon</taxon>
    </lineage>
</organism>
<feature type="region of interest" description="Disordered" evidence="1">
    <location>
        <begin position="55"/>
        <end position="74"/>
    </location>
</feature>
<sequence>MSAEKDWAIQSLAQMFGLHIQRAASIQDHLRQLDELVDHLAALYKAGGKLDKALLNEEQRRSRDGDATAGKDTVEPEAAEDLCKKCYLLQI</sequence>
<dbReference type="AlphaFoldDB" id="A0A1X7TKG6"/>
<dbReference type="InParanoid" id="A0A1X7TKG6"/>
<evidence type="ECO:0000313" key="2">
    <source>
        <dbReference type="EnsemblMetazoa" id="Aqu2.1.15097_001"/>
    </source>
</evidence>
<accession>A0A1X7TKG6</accession>
<evidence type="ECO:0000256" key="1">
    <source>
        <dbReference type="SAM" id="MobiDB-lite"/>
    </source>
</evidence>